<dbReference type="CDD" id="cd13441">
    <property type="entry name" value="CamS_repeat_1"/>
    <property type="match status" value="1"/>
</dbReference>
<feature type="signal peptide" evidence="1">
    <location>
        <begin position="1"/>
        <end position="20"/>
    </location>
</feature>
<dbReference type="EMBL" id="FRCF01000012">
    <property type="protein sequence ID" value="SHM49678.1"/>
    <property type="molecule type" value="Genomic_DNA"/>
</dbReference>
<organism evidence="2 3">
    <name type="scientific">Lacicoccus alkaliphilus DSM 16010</name>
    <dbReference type="NCBI Taxonomy" id="1123231"/>
    <lineage>
        <taxon>Bacteria</taxon>
        <taxon>Bacillati</taxon>
        <taxon>Bacillota</taxon>
        <taxon>Bacilli</taxon>
        <taxon>Bacillales</taxon>
        <taxon>Salinicoccaceae</taxon>
        <taxon>Lacicoccus</taxon>
    </lineage>
</organism>
<evidence type="ECO:0000313" key="3">
    <source>
        <dbReference type="Proteomes" id="UP000184206"/>
    </source>
</evidence>
<dbReference type="OrthoDB" id="9795361at2"/>
<keyword evidence="3" id="KW-1185">Reference proteome</keyword>
<dbReference type="Pfam" id="PF07537">
    <property type="entry name" value="CamS"/>
    <property type="match status" value="1"/>
</dbReference>
<dbReference type="PROSITE" id="PS51257">
    <property type="entry name" value="PROKAR_LIPOPROTEIN"/>
    <property type="match status" value="1"/>
</dbReference>
<sequence length="400" mass="44521">MMKIKAMMILMAVMLAACNAAPGPEAEEGPAEDDNVTTTPAAEREETLTQSSSTAGYYQTVIPYEISPSRGLTSTNMVSSYNIEAFEKGLFDISKNVFPVDEYIFREGQIFTEEMVRGFLGRQYTREEIEEMSEEELADSNAFSNLGLNPSTGGEEDPEVIAEEAPLYLSHILEQNYLLADEEGELTLDGITIGLAMNSTYFYQTEQYGTTYSRSLDESEVREQGQRMADEILERLRANERYSDQTIAFAIFIQSGDTAITPGNFVSYAVAEGGDDTLSSFNDINEDYVLFPSSEGAEFNEQINSDYEVFNRNLSAYFDNFTTSIGHGRFIDDSLETLTIEIPVQYTSYGEIIGLSQYVHGLLGDHFAGSAVEVSIADKSETYALITKDENDEISTHIYE</sequence>
<dbReference type="Proteomes" id="UP000184206">
    <property type="component" value="Unassembled WGS sequence"/>
</dbReference>
<dbReference type="InterPro" id="IPR011426">
    <property type="entry name" value="CamS"/>
</dbReference>
<proteinExistence type="predicted"/>
<name>A0A1M7J9U1_9BACL</name>
<gene>
    <name evidence="2" type="ORF">SAMN02745189_02262</name>
</gene>
<dbReference type="STRING" id="1123231.SAMN02745189_02262"/>
<accession>A0A1M7J9U1</accession>
<feature type="chain" id="PRO_5038663881" evidence="1">
    <location>
        <begin position="21"/>
        <end position="400"/>
    </location>
</feature>
<reference evidence="2 3" key="1">
    <citation type="submission" date="2016-11" db="EMBL/GenBank/DDBJ databases">
        <authorList>
            <person name="Jaros S."/>
            <person name="Januszkiewicz K."/>
            <person name="Wedrychowicz H."/>
        </authorList>
    </citation>
    <scope>NUCLEOTIDE SEQUENCE [LARGE SCALE GENOMIC DNA]</scope>
    <source>
        <strain evidence="2 3">DSM 16010</strain>
    </source>
</reference>
<dbReference type="PIRSF" id="PIRSF012509">
    <property type="entry name" value="CamS"/>
    <property type="match status" value="1"/>
</dbReference>
<dbReference type="Gene3D" id="3.10.570.10">
    <property type="entry name" value="sex pheromone staph- cam373 precursor domain"/>
    <property type="match status" value="1"/>
</dbReference>
<keyword evidence="1" id="KW-0732">Signal</keyword>
<evidence type="ECO:0000313" key="2">
    <source>
        <dbReference type="EMBL" id="SHM49678.1"/>
    </source>
</evidence>
<protein>
    <submittedName>
        <fullName evidence="2">Protein involved in sex pheromone biosynthesis</fullName>
    </submittedName>
</protein>
<dbReference type="AlphaFoldDB" id="A0A1M7J9U1"/>
<dbReference type="CDD" id="cd13440">
    <property type="entry name" value="CamS_repeat_2"/>
    <property type="match status" value="1"/>
</dbReference>
<evidence type="ECO:0000256" key="1">
    <source>
        <dbReference type="SAM" id="SignalP"/>
    </source>
</evidence>